<sequence>MSRSTKPHEIVERALELSTADGCVVIADEESSANLRWAGNALTTNGVTRGRTLTVIATVDGKEGAASGVVSRSAVTAQDLEPLVRAAEAAARGAGPAEDAQPLVTGTPASPDFTDAPAETGSAVFADFAPALGEAFARARAGGRELYGFANHELVSTYVGTSTGLRLRHDQPNGTLELNAKSPDRQRSAWAGRSTRDFKDVDPTALDAELAVRLGWAERKIDLPAGRYETLLPPTAVADLLIYQMWSAAARDAVEGRTVFSKPGGGTRLGEKLTDLPLTLRSDPNAPGLECAPFVIAHSSGDSGSVFDNGLPVPATEWIRDGELAKLSTTRHTAGLTGLPVSPGFGNLILDGGGDKSLDEMVADTERGLLLTCLWYIREVDPATLLLTGLTRDGVYLVENGQVVGEVNNFRFNESPVDLLSRASEAGRTEKTLPREWSDWFTRAAMPAVRIPDFNMSSVSKGV</sequence>
<dbReference type="Gene3D" id="3.30.2290.10">
    <property type="entry name" value="PmbA/TldD superfamily"/>
    <property type="match status" value="1"/>
</dbReference>
<dbReference type="InterPro" id="IPR045569">
    <property type="entry name" value="Metalloprtase-TldD/E_C"/>
</dbReference>
<proteinExistence type="predicted"/>
<gene>
    <name evidence="3" type="ORF">OHA91_28690</name>
</gene>
<dbReference type="EMBL" id="CP108036">
    <property type="protein sequence ID" value="WUN82136.1"/>
    <property type="molecule type" value="Genomic_DNA"/>
</dbReference>
<protein>
    <submittedName>
        <fullName evidence="3">Metallopeptidase TldD-related protein</fullName>
    </submittedName>
</protein>
<evidence type="ECO:0000313" key="4">
    <source>
        <dbReference type="Proteomes" id="UP001432312"/>
    </source>
</evidence>
<feature type="domain" description="Metalloprotease TldD/E C-terminal" evidence="2">
    <location>
        <begin position="226"/>
        <end position="457"/>
    </location>
</feature>
<dbReference type="PANTHER" id="PTHR43666">
    <property type="entry name" value="TLDD PROTEIN"/>
    <property type="match status" value="1"/>
</dbReference>
<organism evidence="3 4">
    <name type="scientific">Streptomyces erythrochromogenes</name>
    <dbReference type="NCBI Taxonomy" id="285574"/>
    <lineage>
        <taxon>Bacteria</taxon>
        <taxon>Bacillati</taxon>
        <taxon>Actinomycetota</taxon>
        <taxon>Actinomycetes</taxon>
        <taxon>Kitasatosporales</taxon>
        <taxon>Streptomycetaceae</taxon>
        <taxon>Streptomyces</taxon>
    </lineage>
</organism>
<feature type="compositionally biased region" description="Low complexity" evidence="1">
    <location>
        <begin position="89"/>
        <end position="100"/>
    </location>
</feature>
<dbReference type="Pfam" id="PF19289">
    <property type="entry name" value="PmbA_TldD_3rd"/>
    <property type="match status" value="1"/>
</dbReference>
<reference evidence="3" key="1">
    <citation type="submission" date="2022-10" db="EMBL/GenBank/DDBJ databases">
        <title>The complete genomes of actinobacterial strains from the NBC collection.</title>
        <authorList>
            <person name="Joergensen T.S."/>
            <person name="Alvarez Arevalo M."/>
            <person name="Sterndorff E.B."/>
            <person name="Faurdal D."/>
            <person name="Vuksanovic O."/>
            <person name="Mourched A.-S."/>
            <person name="Charusanti P."/>
            <person name="Shaw S."/>
            <person name="Blin K."/>
            <person name="Weber T."/>
        </authorList>
    </citation>
    <scope>NUCLEOTIDE SEQUENCE</scope>
    <source>
        <strain evidence="3">NBC_00303</strain>
    </source>
</reference>
<keyword evidence="4" id="KW-1185">Reference proteome</keyword>
<evidence type="ECO:0000256" key="1">
    <source>
        <dbReference type="SAM" id="MobiDB-lite"/>
    </source>
</evidence>
<dbReference type="RefSeq" id="WP_031148975.1">
    <property type="nucleotide sequence ID" value="NZ_CP108036.1"/>
</dbReference>
<name>A0ABZ1QHJ9_9ACTN</name>
<dbReference type="InterPro" id="IPR035068">
    <property type="entry name" value="TldD/PmbA_N"/>
</dbReference>
<feature type="region of interest" description="Disordered" evidence="1">
    <location>
        <begin position="170"/>
        <end position="193"/>
    </location>
</feature>
<evidence type="ECO:0000259" key="2">
    <source>
        <dbReference type="Pfam" id="PF19289"/>
    </source>
</evidence>
<dbReference type="SUPFAM" id="SSF111283">
    <property type="entry name" value="Putative modulator of DNA gyrase, PmbA/TldD"/>
    <property type="match status" value="1"/>
</dbReference>
<dbReference type="PANTHER" id="PTHR43666:SF1">
    <property type="entry name" value="CONSERVED PROTEIN"/>
    <property type="match status" value="1"/>
</dbReference>
<evidence type="ECO:0000313" key="3">
    <source>
        <dbReference type="EMBL" id="WUN82136.1"/>
    </source>
</evidence>
<accession>A0ABZ1QHJ9</accession>
<dbReference type="InterPro" id="IPR036059">
    <property type="entry name" value="TldD/PmbA_sf"/>
</dbReference>
<feature type="region of interest" description="Disordered" evidence="1">
    <location>
        <begin position="89"/>
        <end position="109"/>
    </location>
</feature>
<dbReference type="Proteomes" id="UP001432312">
    <property type="component" value="Chromosome"/>
</dbReference>
<dbReference type="GeneID" id="95500104"/>